<evidence type="ECO:0000256" key="3">
    <source>
        <dbReference type="ARBA" id="ARBA00022840"/>
    </source>
</evidence>
<name>A0AAD3D1J8_9STRA</name>
<dbReference type="SUPFAM" id="SSF52540">
    <property type="entry name" value="P-loop containing nucleoside triphosphate hydrolases"/>
    <property type="match status" value="2"/>
</dbReference>
<keyword evidence="3" id="KW-0067">ATP-binding</keyword>
<dbReference type="InterPro" id="IPR000330">
    <property type="entry name" value="SNF2_N"/>
</dbReference>
<dbReference type="GO" id="GO:0005634">
    <property type="term" value="C:nucleus"/>
    <property type="evidence" value="ECO:0007669"/>
    <property type="project" value="TreeGrafter"/>
</dbReference>
<dbReference type="Gene3D" id="3.40.50.300">
    <property type="entry name" value="P-loop containing nucleotide triphosphate hydrolases"/>
    <property type="match status" value="1"/>
</dbReference>
<dbReference type="InterPro" id="IPR050628">
    <property type="entry name" value="SNF2_RAD54_helicase_TF"/>
</dbReference>
<dbReference type="GO" id="GO:0016787">
    <property type="term" value="F:hydrolase activity"/>
    <property type="evidence" value="ECO:0007669"/>
    <property type="project" value="UniProtKB-KW"/>
</dbReference>
<protein>
    <recommendedName>
        <fullName evidence="5">Helicase ATP-binding domain-containing protein</fullName>
    </recommendedName>
</protein>
<dbReference type="AlphaFoldDB" id="A0AAD3D1J8"/>
<dbReference type="SMART" id="SM00487">
    <property type="entry name" value="DEXDc"/>
    <property type="match status" value="1"/>
</dbReference>
<dbReference type="GO" id="GO:0008094">
    <property type="term" value="F:ATP-dependent activity, acting on DNA"/>
    <property type="evidence" value="ECO:0007669"/>
    <property type="project" value="TreeGrafter"/>
</dbReference>
<keyword evidence="2" id="KW-0378">Hydrolase</keyword>
<organism evidence="6 7">
    <name type="scientific">Chaetoceros tenuissimus</name>
    <dbReference type="NCBI Taxonomy" id="426638"/>
    <lineage>
        <taxon>Eukaryota</taxon>
        <taxon>Sar</taxon>
        <taxon>Stramenopiles</taxon>
        <taxon>Ochrophyta</taxon>
        <taxon>Bacillariophyta</taxon>
        <taxon>Coscinodiscophyceae</taxon>
        <taxon>Chaetocerotophycidae</taxon>
        <taxon>Chaetocerotales</taxon>
        <taxon>Chaetocerotaceae</taxon>
        <taxon>Chaetoceros</taxon>
    </lineage>
</organism>
<comment type="caution">
    <text evidence="6">The sequence shown here is derived from an EMBL/GenBank/DDBJ whole genome shotgun (WGS) entry which is preliminary data.</text>
</comment>
<evidence type="ECO:0000256" key="2">
    <source>
        <dbReference type="ARBA" id="ARBA00022801"/>
    </source>
</evidence>
<dbReference type="Gene3D" id="3.40.50.10810">
    <property type="entry name" value="Tandem AAA-ATPase domain"/>
    <property type="match status" value="2"/>
</dbReference>
<dbReference type="InterPro" id="IPR014001">
    <property type="entry name" value="Helicase_ATP-bd"/>
</dbReference>
<dbReference type="PANTHER" id="PTHR45626">
    <property type="entry name" value="TRANSCRIPTION TERMINATION FACTOR 2-RELATED"/>
    <property type="match status" value="1"/>
</dbReference>
<keyword evidence="7" id="KW-1185">Reference proteome</keyword>
<evidence type="ECO:0000313" key="6">
    <source>
        <dbReference type="EMBL" id="GFH56093.1"/>
    </source>
</evidence>
<keyword evidence="1" id="KW-0547">Nucleotide-binding</keyword>
<dbReference type="GO" id="GO:0006281">
    <property type="term" value="P:DNA repair"/>
    <property type="evidence" value="ECO:0007669"/>
    <property type="project" value="TreeGrafter"/>
</dbReference>
<dbReference type="InterPro" id="IPR038718">
    <property type="entry name" value="SNF2-like_sf"/>
</dbReference>
<dbReference type="GO" id="GO:0005524">
    <property type="term" value="F:ATP binding"/>
    <property type="evidence" value="ECO:0007669"/>
    <property type="project" value="UniProtKB-KW"/>
</dbReference>
<evidence type="ECO:0000256" key="4">
    <source>
        <dbReference type="SAM" id="MobiDB-lite"/>
    </source>
</evidence>
<reference evidence="6 7" key="1">
    <citation type="journal article" date="2021" name="Sci. Rep.">
        <title>The genome of the diatom Chaetoceros tenuissimus carries an ancient integrated fragment of an extant virus.</title>
        <authorList>
            <person name="Hongo Y."/>
            <person name="Kimura K."/>
            <person name="Takaki Y."/>
            <person name="Yoshida Y."/>
            <person name="Baba S."/>
            <person name="Kobayashi G."/>
            <person name="Nagasaki K."/>
            <person name="Hano T."/>
            <person name="Tomaru Y."/>
        </authorList>
    </citation>
    <scope>NUCLEOTIDE SEQUENCE [LARGE SCALE GENOMIC DNA]</scope>
    <source>
        <strain evidence="6 7">NIES-3715</strain>
    </source>
</reference>
<accession>A0AAD3D1J8</accession>
<proteinExistence type="predicted"/>
<dbReference type="EMBL" id="BLLK01000051">
    <property type="protein sequence ID" value="GFH56093.1"/>
    <property type="molecule type" value="Genomic_DNA"/>
</dbReference>
<dbReference type="Proteomes" id="UP001054902">
    <property type="component" value="Unassembled WGS sequence"/>
</dbReference>
<feature type="domain" description="Helicase ATP-binding" evidence="5">
    <location>
        <begin position="121"/>
        <end position="486"/>
    </location>
</feature>
<dbReference type="InterPro" id="IPR027417">
    <property type="entry name" value="P-loop_NTPase"/>
</dbReference>
<evidence type="ECO:0000259" key="5">
    <source>
        <dbReference type="SMART" id="SM00487"/>
    </source>
</evidence>
<gene>
    <name evidence="6" type="ORF">CTEN210_12569</name>
</gene>
<sequence length="1077" mass="122507">MSTNAAASVGRKRKYSGESTESTQEEDEKKEDLHVHSDTNESRSIENNLLEIFLGYCNGVDSTAAREYLQLCDLYQLRSVSKLTHKALEFVEYNRCRDGNDYQVPFPGFPGILSTSSDIQLGSGLFTHQLASLRAMHRAENQSKTFGSLRGGILGDAPGLGKTISMLSLITNTCGLRPVEPMEFYDKASIDEHWKLVRTNPVFREEILRAIRPFRHNRNYSQLATDVSPPYKDERFPTLASFVNYVNTHMRKVCPQSDLDLFRRNVIAFKAGLDKRSRRYFANSKGKRMIFERSLIPCSTTLIIVPDALLEHWAEQIKRHVNLDIFVDPNSEGGSYSKGEGVVYVDGIGDLSRAQFPLNHQNMYLPTAYQLFSYMIVVVPFSRIEEEYKIAQRLQKDSLSSSVGDENLTPSSILLQLRWFRVVVDEGHELGENEAGSNVTKFINQLGAERRWVMSGTPTTGDEDDPKFTEKGLDQLQRLLFFLRHEKYGIVSGNNDQAKDAWNEQVKRPFLARQDDGRQELYKVLNEVMVMHKKEDLSLPKPIFEQSEVDVLVPHDIQATIIEAVDSKEADRSTILSKLGLLSQREKLVTAFNIRGLTLFDALLSEYQATPEYQELVDRAQGSQIADRILSERIELEKRGGAIDTGVTAPITRATDSTNLVDRRPIKAVVYSKSHNTLLDVAEHLYSRFEDSNIAELTEGKIQKMSYELGRFRNDYKQGKDCPICGGFNEYLGKNLVGCSNTLLEVFDGENVFLIEPERINRAVGDYELSSLRNGLVNKLRGGPDPPEGVPVHSFRSEYPYYGKCQPVQMGRLRGAPLTKYGLYRRYWQEGDILCIDARNDHPLMKRRWDEEVWTAYGSERCLELAELDNFETSDNYFGPLPAGEATCRSEVFVKLRKWVQCGRFHSRPRFDHRRMKKIGWYTGPTLADVELRRQKEDTFILLLDASLSHGLDLSFVTHMFLLEPIDDAALLEQVTSRAHRLGCTGPVTIDTIVGWMKLDPSTEEVAKRLSSDMIDESKRNTLPVVCDHCYRTFQSREVAESHELTCDRNPDGNAKIDPFHLSSVYRDIKPPAPILI</sequence>
<dbReference type="PANTHER" id="PTHR45626:SF14">
    <property type="entry name" value="ATP-DEPENDENT DNA HELICASE (EUROFUNG)"/>
    <property type="match status" value="1"/>
</dbReference>
<feature type="compositionally biased region" description="Basic and acidic residues" evidence="4">
    <location>
        <begin position="30"/>
        <end position="41"/>
    </location>
</feature>
<dbReference type="Pfam" id="PF00176">
    <property type="entry name" value="SNF2-rel_dom"/>
    <property type="match status" value="1"/>
</dbReference>
<evidence type="ECO:0000313" key="7">
    <source>
        <dbReference type="Proteomes" id="UP001054902"/>
    </source>
</evidence>
<feature type="region of interest" description="Disordered" evidence="4">
    <location>
        <begin position="1"/>
        <end position="41"/>
    </location>
</feature>
<evidence type="ECO:0000256" key="1">
    <source>
        <dbReference type="ARBA" id="ARBA00022741"/>
    </source>
</evidence>